<feature type="domain" description="Pyrrolo-quinoline quinone repeat" evidence="5">
    <location>
        <begin position="124"/>
        <end position="327"/>
    </location>
</feature>
<dbReference type="Gene3D" id="2.130.10.10">
    <property type="entry name" value="YVTN repeat-like/Quinoprotein amine dehydrogenase"/>
    <property type="match status" value="1"/>
</dbReference>
<comment type="function">
    <text evidence="4">Part of the outer membrane protein assembly complex, which is involved in assembly and insertion of beta-barrel proteins into the outer membrane.</text>
</comment>
<evidence type="ECO:0000259" key="5">
    <source>
        <dbReference type="Pfam" id="PF13360"/>
    </source>
</evidence>
<dbReference type="GO" id="GO:0009279">
    <property type="term" value="C:cell outer membrane"/>
    <property type="evidence" value="ECO:0007669"/>
    <property type="project" value="UniProtKB-SubCell"/>
</dbReference>
<name>A0A191ZI95_9GAMM</name>
<dbReference type="SMART" id="SM00564">
    <property type="entry name" value="PQQ"/>
    <property type="match status" value="7"/>
</dbReference>
<dbReference type="NCBIfam" id="TIGR03300">
    <property type="entry name" value="assembly_YfgL"/>
    <property type="match status" value="1"/>
</dbReference>
<evidence type="ECO:0000256" key="3">
    <source>
        <dbReference type="ARBA" id="ARBA00023237"/>
    </source>
</evidence>
<keyword evidence="2 4" id="KW-0472">Membrane</keyword>
<dbReference type="AlphaFoldDB" id="A0A191ZI95"/>
<dbReference type="PANTHER" id="PTHR34512">
    <property type="entry name" value="CELL SURFACE PROTEIN"/>
    <property type="match status" value="1"/>
</dbReference>
<protein>
    <recommendedName>
        <fullName evidence="4">Outer membrane protein assembly factor BamB</fullName>
    </recommendedName>
</protein>
<organism evidence="6 7">
    <name type="scientific">Halothiobacillus diazotrophicus</name>
    <dbReference type="NCBI Taxonomy" id="1860122"/>
    <lineage>
        <taxon>Bacteria</taxon>
        <taxon>Pseudomonadati</taxon>
        <taxon>Pseudomonadota</taxon>
        <taxon>Gammaproteobacteria</taxon>
        <taxon>Chromatiales</taxon>
        <taxon>Halothiobacillaceae</taxon>
        <taxon>Halothiobacillus</taxon>
    </lineage>
</organism>
<dbReference type="PANTHER" id="PTHR34512:SF30">
    <property type="entry name" value="OUTER MEMBRANE PROTEIN ASSEMBLY FACTOR BAMB"/>
    <property type="match status" value="1"/>
</dbReference>
<dbReference type="Proteomes" id="UP000078596">
    <property type="component" value="Chromosome"/>
</dbReference>
<accession>A0A191ZI95</accession>
<dbReference type="RefSeq" id="WP_066100756.1">
    <property type="nucleotide sequence ID" value="NZ_CP016027.1"/>
</dbReference>
<keyword evidence="3 4" id="KW-0998">Cell outer membrane</keyword>
<keyword evidence="1 4" id="KW-0732">Signal</keyword>
<dbReference type="InterPro" id="IPR018391">
    <property type="entry name" value="PQQ_b-propeller_rpt"/>
</dbReference>
<dbReference type="STRING" id="1860122.A9404_09470"/>
<dbReference type="GO" id="GO:0051205">
    <property type="term" value="P:protein insertion into membrane"/>
    <property type="evidence" value="ECO:0007669"/>
    <property type="project" value="UniProtKB-UniRule"/>
</dbReference>
<evidence type="ECO:0000256" key="1">
    <source>
        <dbReference type="ARBA" id="ARBA00022729"/>
    </source>
</evidence>
<sequence>MNAAPVQDTVSCPADRSHRARIARAALCLVLPAVLVGLSGCSETREFVKPTPLGQIDNRFPPKIEWQASAGDAQRSELAQIAPVEAEGRVIVADPRGRVFAYDLSSGKSLWTADLHDDLNVGGGASGDMVVFGTADGKVFALAADTGKPLWQSQVPTAVEAAPSVGHRDVVVRAKDGSVSLLNAEDGKVVWTINHNEPALSLQGQSRALLFPDAVAIGYDDGEFAVVSRADGRVLWKNQVALPTGRTDIDRMVDIDSTPQFGDAVFYVMTYQGRLAAIQAQGGQTLWSRKFSGYTDMTLGQHALYVTDASGVVWAIDRRTGEPLWRQAALSYRGVTGPVLDHGKLVVGDKEGYLHVLDPETGALVGRGKLDGAIIDPMRAEQNSVAAVTRDGDLVVFRIP</sequence>
<evidence type="ECO:0000256" key="2">
    <source>
        <dbReference type="ARBA" id="ARBA00023136"/>
    </source>
</evidence>
<dbReference type="InterPro" id="IPR017687">
    <property type="entry name" value="BamB"/>
</dbReference>
<proteinExistence type="inferred from homology"/>
<dbReference type="KEGG" id="haz:A9404_09470"/>
<dbReference type="InterPro" id="IPR011047">
    <property type="entry name" value="Quinoprotein_ADH-like_sf"/>
</dbReference>
<dbReference type="EMBL" id="CP016027">
    <property type="protein sequence ID" value="ANJ67590.1"/>
    <property type="molecule type" value="Genomic_DNA"/>
</dbReference>
<dbReference type="HAMAP" id="MF_00923">
    <property type="entry name" value="OM_assembly_BamB"/>
    <property type="match status" value="1"/>
</dbReference>
<dbReference type="InterPro" id="IPR015943">
    <property type="entry name" value="WD40/YVTN_repeat-like_dom_sf"/>
</dbReference>
<gene>
    <name evidence="4" type="primary">bamB</name>
    <name evidence="6" type="ORF">A9404_09470</name>
</gene>
<comment type="subcellular location">
    <subcellularLocation>
        <location evidence="4">Cell outer membrane</location>
    </subcellularLocation>
</comment>
<keyword evidence="7" id="KW-1185">Reference proteome</keyword>
<feature type="domain" description="Pyrrolo-quinoline quinone repeat" evidence="5">
    <location>
        <begin position="66"/>
        <end position="117"/>
    </location>
</feature>
<comment type="similarity">
    <text evidence="4">Belongs to the BamB family.</text>
</comment>
<evidence type="ECO:0000313" key="6">
    <source>
        <dbReference type="EMBL" id="ANJ67590.1"/>
    </source>
</evidence>
<dbReference type="OrthoDB" id="5173551at2"/>
<reference evidence="6 7" key="1">
    <citation type="submission" date="2016-06" db="EMBL/GenBank/DDBJ databases">
        <title>Insight into the functional genes involving in sulfur oxidation in Pearl River water.</title>
        <authorList>
            <person name="Luo J."/>
            <person name="Tan X."/>
            <person name="Lin W."/>
        </authorList>
    </citation>
    <scope>NUCLEOTIDE SEQUENCE [LARGE SCALE GENOMIC DNA]</scope>
    <source>
        <strain evidence="6 7">LS2</strain>
    </source>
</reference>
<evidence type="ECO:0000256" key="4">
    <source>
        <dbReference type="HAMAP-Rule" id="MF_00923"/>
    </source>
</evidence>
<dbReference type="InterPro" id="IPR002372">
    <property type="entry name" value="PQQ_rpt_dom"/>
</dbReference>
<dbReference type="Pfam" id="PF13360">
    <property type="entry name" value="PQQ_2"/>
    <property type="match status" value="2"/>
</dbReference>
<comment type="subunit">
    <text evidence="4">Part of the Bam complex.</text>
</comment>
<dbReference type="GO" id="GO:0043165">
    <property type="term" value="P:Gram-negative-bacterium-type cell outer membrane assembly"/>
    <property type="evidence" value="ECO:0007669"/>
    <property type="project" value="UniProtKB-UniRule"/>
</dbReference>
<dbReference type="SUPFAM" id="SSF50998">
    <property type="entry name" value="Quinoprotein alcohol dehydrogenase-like"/>
    <property type="match status" value="1"/>
</dbReference>
<evidence type="ECO:0000313" key="7">
    <source>
        <dbReference type="Proteomes" id="UP000078596"/>
    </source>
</evidence>